<sequence>MFEIFVGDVVYYATPEQTLAKDKIKAICTTKERGKNKHIYLLYNGLGKLEGELFLSLKRAKAHFERCKIEVSIPKGLETD</sequence>
<keyword evidence="2" id="KW-1185">Reference proteome</keyword>
<gene>
    <name evidence="1" type="ORF">ACFS25_14895</name>
</gene>
<organism evidence="1 2">
    <name type="scientific">Spirosoma flavum</name>
    <dbReference type="NCBI Taxonomy" id="2048557"/>
    <lineage>
        <taxon>Bacteria</taxon>
        <taxon>Pseudomonadati</taxon>
        <taxon>Bacteroidota</taxon>
        <taxon>Cytophagia</taxon>
        <taxon>Cytophagales</taxon>
        <taxon>Cytophagaceae</taxon>
        <taxon>Spirosoma</taxon>
    </lineage>
</organism>
<dbReference type="Proteomes" id="UP001597512">
    <property type="component" value="Unassembled WGS sequence"/>
</dbReference>
<name>A0ABW6AKR1_9BACT</name>
<evidence type="ECO:0008006" key="3">
    <source>
        <dbReference type="Google" id="ProtNLM"/>
    </source>
</evidence>
<evidence type="ECO:0000313" key="1">
    <source>
        <dbReference type="EMBL" id="MFD2935077.1"/>
    </source>
</evidence>
<dbReference type="RefSeq" id="WP_381502311.1">
    <property type="nucleotide sequence ID" value="NZ_JBHUOM010000012.1"/>
</dbReference>
<comment type="caution">
    <text evidence="1">The sequence shown here is derived from an EMBL/GenBank/DDBJ whole genome shotgun (WGS) entry which is preliminary data.</text>
</comment>
<proteinExistence type="predicted"/>
<reference evidence="2" key="1">
    <citation type="journal article" date="2019" name="Int. J. Syst. Evol. Microbiol.">
        <title>The Global Catalogue of Microorganisms (GCM) 10K type strain sequencing project: providing services to taxonomists for standard genome sequencing and annotation.</title>
        <authorList>
            <consortium name="The Broad Institute Genomics Platform"/>
            <consortium name="The Broad Institute Genome Sequencing Center for Infectious Disease"/>
            <person name="Wu L."/>
            <person name="Ma J."/>
        </authorList>
    </citation>
    <scope>NUCLEOTIDE SEQUENCE [LARGE SCALE GENOMIC DNA]</scope>
    <source>
        <strain evidence="2">KCTC 52490</strain>
    </source>
</reference>
<accession>A0ABW6AKR1</accession>
<evidence type="ECO:0000313" key="2">
    <source>
        <dbReference type="Proteomes" id="UP001597512"/>
    </source>
</evidence>
<protein>
    <recommendedName>
        <fullName evidence="3">GIY-YIG nuclease family protein</fullName>
    </recommendedName>
</protein>
<dbReference type="EMBL" id="JBHUOM010000012">
    <property type="protein sequence ID" value="MFD2935077.1"/>
    <property type="molecule type" value="Genomic_DNA"/>
</dbReference>